<dbReference type="EMBL" id="CALTRL010005972">
    <property type="protein sequence ID" value="CAH7688354.1"/>
    <property type="molecule type" value="Genomic_DNA"/>
</dbReference>
<dbReference type="Proteomes" id="UP001153365">
    <property type="component" value="Unassembled WGS sequence"/>
</dbReference>
<keyword evidence="2" id="KW-0472">Membrane</keyword>
<keyword evidence="2" id="KW-1133">Transmembrane helix</keyword>
<gene>
    <name evidence="3" type="ORF">PPACK8108_LOCUS23308</name>
</gene>
<feature type="transmembrane region" description="Helical" evidence="2">
    <location>
        <begin position="128"/>
        <end position="160"/>
    </location>
</feature>
<feature type="transmembrane region" description="Helical" evidence="2">
    <location>
        <begin position="7"/>
        <end position="24"/>
    </location>
</feature>
<protein>
    <submittedName>
        <fullName evidence="3">Expressed protein</fullName>
    </submittedName>
</protein>
<evidence type="ECO:0000313" key="4">
    <source>
        <dbReference type="Proteomes" id="UP001153365"/>
    </source>
</evidence>
<dbReference type="AlphaFoldDB" id="A0AAV0BNX9"/>
<keyword evidence="4" id="KW-1185">Reference proteome</keyword>
<feature type="compositionally biased region" description="Basic and acidic residues" evidence="1">
    <location>
        <begin position="83"/>
        <end position="93"/>
    </location>
</feature>
<proteinExistence type="predicted"/>
<feature type="transmembrane region" description="Helical" evidence="2">
    <location>
        <begin position="44"/>
        <end position="65"/>
    </location>
</feature>
<reference evidence="3" key="1">
    <citation type="submission" date="2022-06" db="EMBL/GenBank/DDBJ databases">
        <authorList>
            <consortium name="SYNGENTA / RWTH Aachen University"/>
        </authorList>
    </citation>
    <scope>NUCLEOTIDE SEQUENCE</scope>
</reference>
<evidence type="ECO:0000256" key="1">
    <source>
        <dbReference type="SAM" id="MobiDB-lite"/>
    </source>
</evidence>
<comment type="caution">
    <text evidence="3">The sequence shown here is derived from an EMBL/GenBank/DDBJ whole genome shotgun (WGS) entry which is preliminary data.</text>
</comment>
<feature type="transmembrane region" description="Helical" evidence="2">
    <location>
        <begin position="180"/>
        <end position="203"/>
    </location>
</feature>
<name>A0AAV0BNX9_PHAPC</name>
<accession>A0AAV0BNX9</accession>
<evidence type="ECO:0000313" key="3">
    <source>
        <dbReference type="EMBL" id="CAH7688354.1"/>
    </source>
</evidence>
<organism evidence="3 4">
    <name type="scientific">Phakopsora pachyrhizi</name>
    <name type="common">Asian soybean rust disease fungus</name>
    <dbReference type="NCBI Taxonomy" id="170000"/>
    <lineage>
        <taxon>Eukaryota</taxon>
        <taxon>Fungi</taxon>
        <taxon>Dikarya</taxon>
        <taxon>Basidiomycota</taxon>
        <taxon>Pucciniomycotina</taxon>
        <taxon>Pucciniomycetes</taxon>
        <taxon>Pucciniales</taxon>
        <taxon>Phakopsoraceae</taxon>
        <taxon>Phakopsora</taxon>
    </lineage>
</organism>
<sequence length="222" mass="24785">MSQGGVEITIILSFILCLYSILSLTSNLSIYEPTVALLRDITRVIKLFGIAFLVLVLIILGIAIWECVIPSPRDQTSDEADHEPEPKESQDRPRKVRKYIKRKRFFGLGARKNNAEGKSSSDDNRRSLAPIIFVVLGILLISLIDMSILLAPIRMIGILGSSSFEPHNQSGPHHHYQDSIGFNFSTASLMVGLVVGSIVLLKLSRYRSKRSQKDQNRLKGLK</sequence>
<keyword evidence="2" id="KW-0812">Transmembrane</keyword>
<feature type="region of interest" description="Disordered" evidence="1">
    <location>
        <begin position="74"/>
        <end position="94"/>
    </location>
</feature>
<evidence type="ECO:0000256" key="2">
    <source>
        <dbReference type="SAM" id="Phobius"/>
    </source>
</evidence>